<dbReference type="Proteomes" id="UP000246303">
    <property type="component" value="Unassembled WGS sequence"/>
</dbReference>
<protein>
    <submittedName>
        <fullName evidence="5">Restriction endonuclease</fullName>
    </submittedName>
</protein>
<dbReference type="Gene3D" id="3.40.600.10">
    <property type="entry name" value="DNA mismatch repair MutH/Restriction endonuclease, type II"/>
    <property type="match status" value="1"/>
</dbReference>
<comment type="caution">
    <text evidence="5">The sequence shown here is derived from an EMBL/GenBank/DDBJ whole genome shotgun (WGS) entry which is preliminary data.</text>
</comment>
<keyword evidence="3" id="KW-0378">Hydrolase</keyword>
<gene>
    <name evidence="5" type="ORF">CVS29_02615</name>
</gene>
<evidence type="ECO:0000256" key="2">
    <source>
        <dbReference type="ARBA" id="ARBA00022759"/>
    </source>
</evidence>
<name>A0A2V3DY66_9MICC</name>
<keyword evidence="6" id="KW-1185">Reference proteome</keyword>
<dbReference type="InterPro" id="IPR037057">
    <property type="entry name" value="DNA_rep_MutH/T2_RE_sf"/>
</dbReference>
<dbReference type="InterPro" id="IPR036388">
    <property type="entry name" value="WH-like_DNA-bd_sf"/>
</dbReference>
<evidence type="ECO:0000256" key="1">
    <source>
        <dbReference type="ARBA" id="ARBA00022722"/>
    </source>
</evidence>
<keyword evidence="2 5" id="KW-0255">Endonuclease</keyword>
<reference evidence="5 6" key="1">
    <citation type="submission" date="2018-05" db="EMBL/GenBank/DDBJ databases">
        <title>Genetic diversity of glacier-inhabiting Cryobacterium bacteria in China and description of Cryobacterium mengkeensis sp. nov. and Arthrobacter glacialis sp. nov.</title>
        <authorList>
            <person name="Liu Q."/>
            <person name="Xin Y.-H."/>
        </authorList>
    </citation>
    <scope>NUCLEOTIDE SEQUENCE [LARGE SCALE GENOMIC DNA]</scope>
    <source>
        <strain evidence="5 6">GP3</strain>
    </source>
</reference>
<dbReference type="InterPro" id="IPR015210">
    <property type="entry name" value="NaeI"/>
</dbReference>
<evidence type="ECO:0000256" key="3">
    <source>
        <dbReference type="ARBA" id="ARBA00022801"/>
    </source>
</evidence>
<dbReference type="SUPFAM" id="SSF52980">
    <property type="entry name" value="Restriction endonuclease-like"/>
    <property type="match status" value="1"/>
</dbReference>
<evidence type="ECO:0000313" key="6">
    <source>
        <dbReference type="Proteomes" id="UP000246303"/>
    </source>
</evidence>
<dbReference type="CDD" id="cd22338">
    <property type="entry name" value="NaeI-like"/>
    <property type="match status" value="1"/>
</dbReference>
<feature type="domain" description="Type II restriction enzyme NaeI" evidence="4">
    <location>
        <begin position="22"/>
        <end position="298"/>
    </location>
</feature>
<dbReference type="Gene3D" id="1.10.10.10">
    <property type="entry name" value="Winged helix-like DNA-binding domain superfamily/Winged helix DNA-binding domain"/>
    <property type="match status" value="1"/>
</dbReference>
<dbReference type="GO" id="GO:0009036">
    <property type="term" value="F:type II site-specific deoxyribonuclease activity"/>
    <property type="evidence" value="ECO:0007669"/>
    <property type="project" value="InterPro"/>
</dbReference>
<sequence>MLPFSLEPNAELVDPGLTAVLDWFRQADPDGSRMARVYRETFDQLYDGQRTGRYRWDQLYKTEKTHYGTLIEINLQREFKFDDGLVMDYQIAGHEIDCKYSASAQWMLPPESIDHLILGSVASDVKSTWSIGLVRATPENRNVGTNRDRKGSLSALGKSRIQWLFKDALMQPNILLQLPEDQVARIFAPKSGQARVNELFRVATNMRISRNIIATVAQQNDFMKRVRENGGARSTLRAEGYLILGGDYSSQTAVARALGCIVPEPGELVSVRVSPVDYLVDNSVELDGQLWRRIEHGHDSRAVAPKVVSQ</sequence>
<proteinExistence type="predicted"/>
<dbReference type="Pfam" id="PF09126">
    <property type="entry name" value="NaeI"/>
    <property type="match status" value="1"/>
</dbReference>
<evidence type="ECO:0000313" key="5">
    <source>
        <dbReference type="EMBL" id="PXA69460.1"/>
    </source>
</evidence>
<dbReference type="EMBL" id="QHLZ01000001">
    <property type="protein sequence ID" value="PXA69460.1"/>
    <property type="molecule type" value="Genomic_DNA"/>
</dbReference>
<accession>A0A2V3DY66</accession>
<keyword evidence="1" id="KW-0540">Nuclease</keyword>
<dbReference type="GO" id="GO:0009307">
    <property type="term" value="P:DNA restriction-modification system"/>
    <property type="evidence" value="ECO:0007669"/>
    <property type="project" value="InterPro"/>
</dbReference>
<organism evidence="5 6">
    <name type="scientific">Arthrobacter psychrochitiniphilus</name>
    <dbReference type="NCBI Taxonomy" id="291045"/>
    <lineage>
        <taxon>Bacteria</taxon>
        <taxon>Bacillati</taxon>
        <taxon>Actinomycetota</taxon>
        <taxon>Actinomycetes</taxon>
        <taxon>Micrococcales</taxon>
        <taxon>Micrococcaceae</taxon>
        <taxon>Arthrobacter</taxon>
    </lineage>
</organism>
<dbReference type="AlphaFoldDB" id="A0A2V3DY66"/>
<dbReference type="RefSeq" id="WP_110104745.1">
    <property type="nucleotide sequence ID" value="NZ_JACBZZ010000001.1"/>
</dbReference>
<dbReference type="InterPro" id="IPR011335">
    <property type="entry name" value="Restrct_endonuc-II-like"/>
</dbReference>
<dbReference type="OrthoDB" id="9179812at2"/>
<evidence type="ECO:0000259" key="4">
    <source>
        <dbReference type="Pfam" id="PF09126"/>
    </source>
</evidence>
<dbReference type="GO" id="GO:0003677">
    <property type="term" value="F:DNA binding"/>
    <property type="evidence" value="ECO:0007669"/>
    <property type="project" value="InterPro"/>
</dbReference>